<dbReference type="Proteomes" id="UP000606786">
    <property type="component" value="Unassembled WGS sequence"/>
</dbReference>
<feature type="region of interest" description="Disordered" evidence="1">
    <location>
        <begin position="114"/>
        <end position="172"/>
    </location>
</feature>
<dbReference type="EMBL" id="CAJHJT010000034">
    <property type="protein sequence ID" value="CAD7004681.1"/>
    <property type="molecule type" value="Genomic_DNA"/>
</dbReference>
<organism evidence="2 3">
    <name type="scientific">Ceratitis capitata</name>
    <name type="common">Mediterranean fruit fly</name>
    <name type="synonym">Tephritis capitata</name>
    <dbReference type="NCBI Taxonomy" id="7213"/>
    <lineage>
        <taxon>Eukaryota</taxon>
        <taxon>Metazoa</taxon>
        <taxon>Ecdysozoa</taxon>
        <taxon>Arthropoda</taxon>
        <taxon>Hexapoda</taxon>
        <taxon>Insecta</taxon>
        <taxon>Pterygota</taxon>
        <taxon>Neoptera</taxon>
        <taxon>Endopterygota</taxon>
        <taxon>Diptera</taxon>
        <taxon>Brachycera</taxon>
        <taxon>Muscomorpha</taxon>
        <taxon>Tephritoidea</taxon>
        <taxon>Tephritidae</taxon>
        <taxon>Ceratitis</taxon>
        <taxon>Ceratitis</taxon>
    </lineage>
</organism>
<feature type="compositionally biased region" description="Low complexity" evidence="1">
    <location>
        <begin position="133"/>
        <end position="146"/>
    </location>
</feature>
<feature type="compositionally biased region" description="Polar residues" evidence="1">
    <location>
        <begin position="147"/>
        <end position="172"/>
    </location>
</feature>
<accession>A0A811V1D3</accession>
<reference evidence="2" key="1">
    <citation type="submission" date="2020-11" db="EMBL/GenBank/DDBJ databases">
        <authorList>
            <person name="Whitehead M."/>
        </authorList>
    </citation>
    <scope>NUCLEOTIDE SEQUENCE</scope>
    <source>
        <strain evidence="2">EGII</strain>
    </source>
</reference>
<evidence type="ECO:0000313" key="2">
    <source>
        <dbReference type="EMBL" id="CAD7004681.1"/>
    </source>
</evidence>
<gene>
    <name evidence="2" type="ORF">CCAP1982_LOCUS13075</name>
</gene>
<dbReference type="AlphaFoldDB" id="A0A811V1D3"/>
<comment type="caution">
    <text evidence="2">The sequence shown here is derived from an EMBL/GenBank/DDBJ whole genome shotgun (WGS) entry which is preliminary data.</text>
</comment>
<evidence type="ECO:0000256" key="1">
    <source>
        <dbReference type="SAM" id="MobiDB-lite"/>
    </source>
</evidence>
<sequence length="172" mass="17174">MGLSQAEDGIALANSTTSVPSYFNFPFKQEIDENSTATASTPTAGCSSSTISSTTTTVGANLVGIAVVNEALGGSGGSVYGNNNNNNNNSNNNANNVNCTFEGIGIVPVVASPTLTPPTPISPRESQSPDGHTSVSSTGSSDTVSVANNARNEAEKVTTTADHGSGSSQATS</sequence>
<protein>
    <submittedName>
        <fullName evidence="2">(Mediterranean fruit fly) hypothetical protein</fullName>
    </submittedName>
</protein>
<dbReference type="OrthoDB" id="6081310at2759"/>
<name>A0A811V1D3_CERCA</name>
<evidence type="ECO:0000313" key="3">
    <source>
        <dbReference type="Proteomes" id="UP000606786"/>
    </source>
</evidence>
<proteinExistence type="predicted"/>
<keyword evidence="3" id="KW-1185">Reference proteome</keyword>